<feature type="domain" description="SAC" evidence="10">
    <location>
        <begin position="146"/>
        <end position="517"/>
    </location>
</feature>
<dbReference type="RefSeq" id="XP_016599452.1">
    <property type="nucleotide sequence ID" value="XM_016741281.1"/>
</dbReference>
<comment type="similarity">
    <text evidence="3">In the central section; belongs to the inositol 1,4,5-trisphosphate 5-phosphatase family.</text>
</comment>
<dbReference type="SUPFAM" id="SSF56219">
    <property type="entry name" value="DNase I-like"/>
    <property type="match status" value="1"/>
</dbReference>
<dbReference type="InterPro" id="IPR036691">
    <property type="entry name" value="Endo/exonu/phosph_ase_sf"/>
</dbReference>
<dbReference type="VEuPathDB" id="FungiDB:PEXP_019780"/>
<comment type="similarity">
    <text evidence="2">Belongs to the synaptojanin family.</text>
</comment>
<dbReference type="Pfam" id="PF02383">
    <property type="entry name" value="Syja_N"/>
    <property type="match status" value="1"/>
</dbReference>
<reference evidence="11 12" key="1">
    <citation type="journal article" date="2015" name="Mol. Plant Microbe Interact.">
        <title>Genome, transcriptome, and functional analyses of Penicillium expansum provide new insights into secondary metabolism and pathogenicity.</title>
        <authorList>
            <person name="Ballester A.R."/>
            <person name="Marcet-Houben M."/>
            <person name="Levin E."/>
            <person name="Sela N."/>
            <person name="Selma-Lazaro C."/>
            <person name="Carmona L."/>
            <person name="Wisniewski M."/>
            <person name="Droby S."/>
            <person name="Gonzalez-Candelas L."/>
            <person name="Gabaldon T."/>
        </authorList>
    </citation>
    <scope>NUCLEOTIDE SEQUENCE [LARGE SCALE GENOMIC DNA]</scope>
    <source>
        <strain evidence="11 12">MD-8</strain>
    </source>
</reference>
<dbReference type="GO" id="GO:0046856">
    <property type="term" value="P:phosphatidylinositol dephosphorylation"/>
    <property type="evidence" value="ECO:0007669"/>
    <property type="project" value="InterPro"/>
</dbReference>
<keyword evidence="11" id="KW-0540">Nuclease</keyword>
<dbReference type="PhylomeDB" id="A0A0A2IS08"/>
<organism evidence="11 12">
    <name type="scientific">Penicillium expansum</name>
    <name type="common">Blue mold rot fungus</name>
    <dbReference type="NCBI Taxonomy" id="27334"/>
    <lineage>
        <taxon>Eukaryota</taxon>
        <taxon>Fungi</taxon>
        <taxon>Dikarya</taxon>
        <taxon>Ascomycota</taxon>
        <taxon>Pezizomycotina</taxon>
        <taxon>Eurotiomycetes</taxon>
        <taxon>Eurotiomycetidae</taxon>
        <taxon>Eurotiales</taxon>
        <taxon>Aspergillaceae</taxon>
        <taxon>Penicillium</taxon>
    </lineage>
</organism>
<feature type="compositionally biased region" description="Polar residues" evidence="9">
    <location>
        <begin position="1049"/>
        <end position="1073"/>
    </location>
</feature>
<dbReference type="GO" id="GO:0043813">
    <property type="term" value="F:phosphatidylinositol-3,5-bisphosphate 5-phosphatase activity"/>
    <property type="evidence" value="ECO:0007669"/>
    <property type="project" value="TreeGrafter"/>
</dbReference>
<dbReference type="STRING" id="27334.A0A0A2IS08"/>
<dbReference type="GO" id="GO:0015031">
    <property type="term" value="P:protein transport"/>
    <property type="evidence" value="ECO:0007669"/>
    <property type="project" value="UniProtKB-KW"/>
</dbReference>
<dbReference type="GO" id="GO:0004519">
    <property type="term" value="F:endonuclease activity"/>
    <property type="evidence" value="ECO:0007669"/>
    <property type="project" value="UniProtKB-KW"/>
</dbReference>
<dbReference type="Gene3D" id="3.60.10.10">
    <property type="entry name" value="Endonuclease/exonuclease/phosphatase"/>
    <property type="match status" value="1"/>
</dbReference>
<dbReference type="HOGENOM" id="CLU_003016_2_1_1"/>
<evidence type="ECO:0000256" key="1">
    <source>
        <dbReference type="ARBA" id="ARBA00004496"/>
    </source>
</evidence>
<keyword evidence="7" id="KW-0378">Hydrolase</keyword>
<evidence type="ECO:0000313" key="11">
    <source>
        <dbReference type="EMBL" id="KGO57855.1"/>
    </source>
</evidence>
<dbReference type="EMBL" id="JQFZ01000134">
    <property type="protein sequence ID" value="KGO57855.1"/>
    <property type="molecule type" value="Genomic_DNA"/>
</dbReference>
<feature type="compositionally biased region" description="Polar residues" evidence="9">
    <location>
        <begin position="993"/>
        <end position="1006"/>
    </location>
</feature>
<sequence>MSNLRVLCRDQPERTIALVSSEHALVFHYTSTDTSTKDSPRCQVEFADLGAVDLKGYRPLGYGYGTLGLVTLNEDVFVCVVTSSSQAATVRPGETVSRIDNVGFYCLNRSEYEYGLDHETRSQFAAEEGLSTDGKDVVTDHPFLALKKLLGDGSFYYSLDFNLTDRLQNRANKPVAFDIDTLDEDMLWNSYMISPLLLFRSHLPPSDKAKLDASQMLTCVIRGFASTLKVPATVSILPHVRTNFPSMLTIISRQSSRRAGTRFNSRGIDDDGNVANFVETETILWVSPGIVFSYAQVRGSVPIFWEQAPGLIPGQQKIEVTRSSDATQHAFNKHFESLELEYGAVHVVNLLSELKPGEAELSSKFRQHISKSSTRQKEGDGTSPRRSLLRITEYDFLAETRGPSGYEASSQIKHELINSLDEFSYFLSEDSRRPNKTPYDKDDAVSSSSVILQQEGVFRTNCLDCLDRTNLVQTIISLMALESFLSQQGGRLSSDMQVRHSTIWADNGDALSKIYAGTGALKSSFTRHGKMSLAGALADARKSATRLYVNNFTDKARQRTIDLLLGRLTNQLPVYLYDPINDLVMEELNRRTPEYSSRKRVRFWVGTFNVNGRDEGPGTDLTPWLFPESDESDEDPAVFVVGFQEIVALSPQQIMSTDPSTRKVWERAVHDCLNSHSKTKGTGKYVHLRSGQLVGAAVLLYVKEDSLKYIKNVEGSTGLSGIAGNKGGCAVRFDFSNTSVCFVTAHLAAGFANYDERNRDYEIIDRGLRFQKNRSIADHDAVIWLGDFNYRIGLGNPSVRELILQRDYQRLYDNDQMVAGRVFRFYSEGPIEFPPTYKYDVGRDSYDTSEKARIPAWCDRILWRGSNLRQTNYQTADLKVSDHRPVWATFDCVIDIVDHALKESLRRSIYEEKQGHGHTSLADSVSLLDLDDDEIIPHISIAPGLPPASSDRSRWWLDNGAPVKAMVQPPKQGYIPNPQRKSNPFSADVDWVPSSSPITNRNTDPVQDTRKKPMLPPRRDTFDSPTRSLSPQAVQAGKIRPAVPRKPLSLSSQPKIETASPSQPTLWQDSPGSDVTADAGSTDLLSDSTSEQIEWKPLLQ</sequence>
<proteinExistence type="inferred from homology"/>
<name>A0A0A2IS08_PENEN</name>
<evidence type="ECO:0000259" key="10">
    <source>
        <dbReference type="PROSITE" id="PS50275"/>
    </source>
</evidence>
<dbReference type="PANTHER" id="PTHR11200">
    <property type="entry name" value="INOSITOL 5-PHOSPHATASE"/>
    <property type="match status" value="1"/>
</dbReference>
<keyword evidence="5" id="KW-0813">Transport</keyword>
<evidence type="ECO:0000256" key="9">
    <source>
        <dbReference type="SAM" id="MobiDB-lite"/>
    </source>
</evidence>
<dbReference type="GO" id="GO:0005737">
    <property type="term" value="C:cytoplasm"/>
    <property type="evidence" value="ECO:0007669"/>
    <property type="project" value="UniProtKB-SubCell"/>
</dbReference>
<dbReference type="PROSITE" id="PS50275">
    <property type="entry name" value="SAC"/>
    <property type="match status" value="1"/>
</dbReference>
<dbReference type="InterPro" id="IPR046985">
    <property type="entry name" value="IP5"/>
</dbReference>
<evidence type="ECO:0000256" key="7">
    <source>
        <dbReference type="ARBA" id="ARBA00022801"/>
    </source>
</evidence>
<protein>
    <recommendedName>
        <fullName evidence="4">phosphoinositide 5-phosphatase</fullName>
        <ecNumber evidence="4">3.1.3.36</ecNumber>
    </recommendedName>
</protein>
<dbReference type="InterPro" id="IPR000300">
    <property type="entry name" value="IPPc"/>
</dbReference>
<dbReference type="PANTHER" id="PTHR11200:SF257">
    <property type="entry name" value="PHOSPHOINOSITIDE 5-PHOSPHATASE"/>
    <property type="match status" value="1"/>
</dbReference>
<gene>
    <name evidence="11" type="ORF">PEX2_040060</name>
</gene>
<feature type="compositionally biased region" description="Basic and acidic residues" evidence="9">
    <location>
        <begin position="1007"/>
        <end position="1022"/>
    </location>
</feature>
<dbReference type="Proteomes" id="UP000030143">
    <property type="component" value="Unassembled WGS sequence"/>
</dbReference>
<dbReference type="AlphaFoldDB" id="A0A0A2IS08"/>
<evidence type="ECO:0000313" key="12">
    <source>
        <dbReference type="Proteomes" id="UP000030143"/>
    </source>
</evidence>
<dbReference type="GeneID" id="27676700"/>
<feature type="region of interest" description="Disordered" evidence="9">
    <location>
        <begin position="365"/>
        <end position="385"/>
    </location>
</feature>
<evidence type="ECO:0000256" key="4">
    <source>
        <dbReference type="ARBA" id="ARBA00013044"/>
    </source>
</evidence>
<accession>A0A0A2IS08</accession>
<feature type="compositionally biased region" description="Polar residues" evidence="9">
    <location>
        <begin position="1023"/>
        <end position="1033"/>
    </location>
</feature>
<evidence type="ECO:0000256" key="8">
    <source>
        <dbReference type="ARBA" id="ARBA00022927"/>
    </source>
</evidence>
<evidence type="ECO:0000256" key="6">
    <source>
        <dbReference type="ARBA" id="ARBA00022490"/>
    </source>
</evidence>
<dbReference type="SMART" id="SM00128">
    <property type="entry name" value="IPPc"/>
    <property type="match status" value="1"/>
</dbReference>
<dbReference type="GO" id="GO:0004527">
    <property type="term" value="F:exonuclease activity"/>
    <property type="evidence" value="ECO:0007669"/>
    <property type="project" value="UniProtKB-KW"/>
</dbReference>
<dbReference type="OrthoDB" id="405996at2759"/>
<keyword evidence="12" id="KW-1185">Reference proteome</keyword>
<evidence type="ECO:0000256" key="3">
    <source>
        <dbReference type="ARBA" id="ARBA00009678"/>
    </source>
</evidence>
<comment type="caution">
    <text evidence="11">The sequence shown here is derived from an EMBL/GenBank/DDBJ whole genome shotgun (WGS) entry which is preliminary data.</text>
</comment>
<feature type="compositionally biased region" description="Polar residues" evidence="9">
    <location>
        <begin position="1083"/>
        <end position="1092"/>
    </location>
</feature>
<keyword evidence="11" id="KW-0269">Exonuclease</keyword>
<dbReference type="Pfam" id="PF22669">
    <property type="entry name" value="Exo_endo_phos2"/>
    <property type="match status" value="1"/>
</dbReference>
<dbReference type="EC" id="3.1.3.36" evidence="4"/>
<dbReference type="GO" id="GO:0004439">
    <property type="term" value="F:phosphatidylinositol-4,5-bisphosphate 5-phosphatase activity"/>
    <property type="evidence" value="ECO:0007669"/>
    <property type="project" value="UniProtKB-EC"/>
</dbReference>
<keyword evidence="11" id="KW-0255">Endonuclease</keyword>
<comment type="subcellular location">
    <subcellularLocation>
        <location evidence="1">Cytoplasm</location>
    </subcellularLocation>
</comment>
<evidence type="ECO:0000256" key="2">
    <source>
        <dbReference type="ARBA" id="ARBA00008943"/>
    </source>
</evidence>
<feature type="region of interest" description="Disordered" evidence="9">
    <location>
        <begin position="966"/>
        <end position="1100"/>
    </location>
</feature>
<evidence type="ECO:0000256" key="5">
    <source>
        <dbReference type="ARBA" id="ARBA00022448"/>
    </source>
</evidence>
<dbReference type="InterPro" id="IPR002013">
    <property type="entry name" value="SAC_dom"/>
</dbReference>
<keyword evidence="8" id="KW-0653">Protein transport</keyword>
<dbReference type="FunFam" id="3.60.10.10:FF:000029">
    <property type="entry name" value="Inositol polyphosphate 5-phosphatase"/>
    <property type="match status" value="1"/>
</dbReference>
<keyword evidence="6" id="KW-0963">Cytoplasm</keyword>
<dbReference type="GO" id="GO:0016020">
    <property type="term" value="C:membrane"/>
    <property type="evidence" value="ECO:0007669"/>
    <property type="project" value="TreeGrafter"/>
</dbReference>